<dbReference type="EMBL" id="MFDT01000009">
    <property type="protein sequence ID" value="OGE65009.1"/>
    <property type="molecule type" value="Genomic_DNA"/>
</dbReference>
<organism evidence="1 2">
    <name type="scientific">Candidatus Daviesbacteria bacterium RIFCSPLOWO2_02_FULL_36_7</name>
    <dbReference type="NCBI Taxonomy" id="1797792"/>
    <lineage>
        <taxon>Bacteria</taxon>
        <taxon>Candidatus Daviesiibacteriota</taxon>
    </lineage>
</organism>
<reference evidence="1 2" key="1">
    <citation type="journal article" date="2016" name="Nat. Commun.">
        <title>Thousands of microbial genomes shed light on interconnected biogeochemical processes in an aquifer system.</title>
        <authorList>
            <person name="Anantharaman K."/>
            <person name="Brown C.T."/>
            <person name="Hug L.A."/>
            <person name="Sharon I."/>
            <person name="Castelle C.J."/>
            <person name="Probst A.J."/>
            <person name="Thomas B.C."/>
            <person name="Singh A."/>
            <person name="Wilkins M.J."/>
            <person name="Karaoz U."/>
            <person name="Brodie E.L."/>
            <person name="Williams K.H."/>
            <person name="Hubbard S.S."/>
            <person name="Banfield J.F."/>
        </authorList>
    </citation>
    <scope>NUCLEOTIDE SEQUENCE [LARGE SCALE GENOMIC DNA]</scope>
</reference>
<sequence length="369" mass="42496">MSLERNFEAARSKHPDISELELHFYNMKYRGIKDPVMEAGGDRPILYVFDDANFGLISFMFSEGDSPYRLESDKILFQEEELPFKTKMFVRLGNTLPYYYFRGPLGMFPSLHDDNVLNVNFHPKCGGCDFCFYGYRTKQLENIIPEQGFQRIEAETGLQDLSCLKEIAVVTGRFKSEDALKQHILGVIDKTEERGFDKRIFYIGSQLVTPADIEEISRRLGNDPNRFRYAYTVERFSDRSSIMHGSKGQKTYNKILNDIKGIKALGVAGQLEYTYIVGIEDLDRFREGAEALVPLATPHLSIIRKTGQGANSLTMSKDYIELGPDYTCQIRKHYEELYGGRIVGNNFANIWLFPLNEFNLSFYLDRSHF</sequence>
<evidence type="ECO:0000313" key="1">
    <source>
        <dbReference type="EMBL" id="OGE65009.1"/>
    </source>
</evidence>
<evidence type="ECO:0008006" key="3">
    <source>
        <dbReference type="Google" id="ProtNLM"/>
    </source>
</evidence>
<evidence type="ECO:0000313" key="2">
    <source>
        <dbReference type="Proteomes" id="UP000178859"/>
    </source>
</evidence>
<name>A0A1F5MI58_9BACT</name>
<proteinExistence type="predicted"/>
<dbReference type="Proteomes" id="UP000178859">
    <property type="component" value="Unassembled WGS sequence"/>
</dbReference>
<dbReference type="AlphaFoldDB" id="A0A1F5MI58"/>
<protein>
    <recommendedName>
        <fullName evidence="3">Elp3/MiaA/NifB-like radical SAM core domain-containing protein</fullName>
    </recommendedName>
</protein>
<comment type="caution">
    <text evidence="1">The sequence shown here is derived from an EMBL/GenBank/DDBJ whole genome shotgun (WGS) entry which is preliminary data.</text>
</comment>
<gene>
    <name evidence="1" type="ORF">A3I48_02120</name>
</gene>
<accession>A0A1F5MI58</accession>